<keyword evidence="9 13" id="KW-0413">Isomerase</keyword>
<dbReference type="EC" id="5.4.2.8" evidence="5 13"/>
<feature type="binding site" evidence="12">
    <location>
        <position position="19"/>
    </location>
    <ligand>
        <name>Mg(2+)</name>
        <dbReference type="ChEBI" id="CHEBI:18420"/>
        <label>1</label>
    </ligand>
</feature>
<evidence type="ECO:0000256" key="1">
    <source>
        <dbReference type="ARBA" id="ARBA00004496"/>
    </source>
</evidence>
<comment type="pathway">
    <text evidence="2 13">Nucleotide-sugar biosynthesis; GDP-alpha-D-mannose biosynthesis; alpha-D-mannose 1-phosphate from D-fructose 6-phosphate: step 2/2.</text>
</comment>
<dbReference type="InterPro" id="IPR036412">
    <property type="entry name" value="HAD-like_sf"/>
</dbReference>
<dbReference type="GO" id="GO:0046872">
    <property type="term" value="F:metal ion binding"/>
    <property type="evidence" value="ECO:0007669"/>
    <property type="project" value="UniProtKB-KW"/>
</dbReference>
<evidence type="ECO:0000256" key="4">
    <source>
        <dbReference type="ARBA" id="ARBA00011738"/>
    </source>
</evidence>
<dbReference type="SFLD" id="SFLDS00003">
    <property type="entry name" value="Haloacid_Dehalogenase"/>
    <property type="match status" value="1"/>
</dbReference>
<evidence type="ECO:0000256" key="12">
    <source>
        <dbReference type="PIRSR" id="PIRSR605002-3"/>
    </source>
</evidence>
<feature type="binding site" evidence="11">
    <location>
        <position position="146"/>
    </location>
    <ligand>
        <name>alpha-D-mannose 1-phosphate</name>
        <dbReference type="ChEBI" id="CHEBI:58409"/>
    </ligand>
</feature>
<comment type="subunit">
    <text evidence="4 13">Homodimer.</text>
</comment>
<sequence length="256" mass="28832">MDNQARSEEKKTLFLFDVDGTLTPSREKVTEEMLTFLRSLKDHGLTGFVGGSDLCKQKEQLGEECLKLFDFCFPENGLHFIKNGQEVSSQSYLEYVGEPTHTKLVNKIMQLMSEIDLPVKRGNFIELRSSMVNISPVGRSCSKEERKSFCAYDKEHKVREKMVTELKKDFGTVLTFSIGGEISIDIFPIGWDKTYCLNHLAKEAIGDIHFFGDMTHQGGNDYEISTDARVFSHTVTSPADTIVQVKEVIASLGHTS</sequence>
<comment type="caution">
    <text evidence="14">The sequence shown here is derived from an EMBL/GenBank/DDBJ whole genome shotgun (WGS) entry which is preliminary data.</text>
</comment>
<dbReference type="PANTHER" id="PTHR10466">
    <property type="entry name" value="PHOSPHOMANNOMUTASE"/>
    <property type="match status" value="1"/>
</dbReference>
<comment type="cofactor">
    <cofactor evidence="12">
        <name>Mg(2+)</name>
        <dbReference type="ChEBI" id="CHEBI:18420"/>
    </cofactor>
</comment>
<comment type="function">
    <text evidence="13">Involved in the synthesis of the GDP-mannose and dolichol-phosphate-mannose required for a number of critical mannosyl transfer reactions.</text>
</comment>
<dbReference type="FunFam" id="3.30.1240.20:FF:000001">
    <property type="entry name" value="Phosphomannomutase"/>
    <property type="match status" value="1"/>
</dbReference>
<dbReference type="GO" id="GO:0180047">
    <property type="term" value="P:dolichol phosphate mannose biosynthetic process"/>
    <property type="evidence" value="ECO:0007669"/>
    <property type="project" value="EnsemblFungi"/>
</dbReference>
<keyword evidence="8 12" id="KW-0460">Magnesium</keyword>
<keyword evidence="6 13" id="KW-0963">Cytoplasm</keyword>
<dbReference type="InterPro" id="IPR023214">
    <property type="entry name" value="HAD_sf"/>
</dbReference>
<dbReference type="GO" id="GO:0006487">
    <property type="term" value="P:protein N-linked glycosylation"/>
    <property type="evidence" value="ECO:0007669"/>
    <property type="project" value="TreeGrafter"/>
</dbReference>
<name>A0A177EIZ4_9MICR</name>
<dbReference type="SUPFAM" id="SSF56784">
    <property type="entry name" value="HAD-like"/>
    <property type="match status" value="1"/>
</dbReference>
<feature type="binding site" evidence="11">
    <location>
        <position position="128"/>
    </location>
    <ligand>
        <name>alpha-D-mannose 1-phosphate</name>
        <dbReference type="ChEBI" id="CHEBI:58409"/>
    </ligand>
</feature>
<protein>
    <recommendedName>
        <fullName evidence="5 13">Phosphomannomutase</fullName>
        <ecNumber evidence="5 13">5.4.2.8</ecNumber>
    </recommendedName>
</protein>
<feature type="binding site" evidence="11">
    <location>
        <position position="26"/>
    </location>
    <ligand>
        <name>alpha-D-mannose 1-phosphate</name>
        <dbReference type="ChEBI" id="CHEBI:58409"/>
    </ligand>
</feature>
<dbReference type="NCBIfam" id="TIGR01484">
    <property type="entry name" value="HAD-SF-IIB"/>
    <property type="match status" value="1"/>
</dbReference>
<dbReference type="Gene3D" id="3.40.50.1000">
    <property type="entry name" value="HAD superfamily/HAD-like"/>
    <property type="match status" value="1"/>
</dbReference>
<organism evidence="14 15">
    <name type="scientific">Nematocida displodere</name>
    <dbReference type="NCBI Taxonomy" id="1805483"/>
    <lineage>
        <taxon>Eukaryota</taxon>
        <taxon>Fungi</taxon>
        <taxon>Fungi incertae sedis</taxon>
        <taxon>Microsporidia</taxon>
        <taxon>Nematocida</taxon>
    </lineage>
</organism>
<dbReference type="GO" id="GO:0016020">
    <property type="term" value="C:membrane"/>
    <property type="evidence" value="ECO:0007669"/>
    <property type="project" value="GOC"/>
</dbReference>
<evidence type="ECO:0000256" key="13">
    <source>
        <dbReference type="RuleBase" id="RU361118"/>
    </source>
</evidence>
<keyword evidence="15" id="KW-1185">Reference proteome</keyword>
<comment type="subcellular location">
    <subcellularLocation>
        <location evidence="1 13">Cytoplasm</location>
    </subcellularLocation>
</comment>
<dbReference type="GO" id="GO:0042803">
    <property type="term" value="F:protein homodimerization activity"/>
    <property type="evidence" value="ECO:0007669"/>
    <property type="project" value="EnsemblFungi"/>
</dbReference>
<keyword evidence="7 12" id="KW-0479">Metal-binding</keyword>
<dbReference type="InterPro" id="IPR005002">
    <property type="entry name" value="PMM"/>
</dbReference>
<feature type="binding site" evidence="11">
    <location>
        <position position="139"/>
    </location>
    <ligand>
        <name>alpha-D-mannose 1-phosphate</name>
        <dbReference type="ChEBI" id="CHEBI:58409"/>
    </ligand>
</feature>
<feature type="binding site" evidence="11">
    <location>
        <position position="185"/>
    </location>
    <ligand>
        <name>alpha-D-mannose 1-phosphate</name>
        <dbReference type="ChEBI" id="CHEBI:58409"/>
    </ligand>
</feature>
<evidence type="ECO:0000256" key="9">
    <source>
        <dbReference type="ARBA" id="ARBA00023235"/>
    </source>
</evidence>
<evidence type="ECO:0000256" key="2">
    <source>
        <dbReference type="ARBA" id="ARBA00004699"/>
    </source>
</evidence>
<dbReference type="Proteomes" id="UP000185944">
    <property type="component" value="Unassembled WGS sequence"/>
</dbReference>
<evidence type="ECO:0000256" key="11">
    <source>
        <dbReference type="PIRSR" id="PIRSR605002-2"/>
    </source>
</evidence>
<dbReference type="GeneID" id="93646750"/>
<feature type="binding site" evidence="11">
    <location>
        <position position="183"/>
    </location>
    <ligand>
        <name>alpha-D-mannose 1-phosphate</name>
        <dbReference type="ChEBI" id="CHEBI:58409"/>
    </ligand>
</feature>
<dbReference type="PANTHER" id="PTHR10466:SF0">
    <property type="entry name" value="PHOSPHOMANNOMUTASE"/>
    <property type="match status" value="1"/>
</dbReference>
<dbReference type="CDD" id="cd02585">
    <property type="entry name" value="HAD_PMM"/>
    <property type="match status" value="1"/>
</dbReference>
<reference evidence="14 15" key="1">
    <citation type="submission" date="2016-02" db="EMBL/GenBank/DDBJ databases">
        <title>Discovery of a natural microsporidian pathogen with a broad tissue tropism in Caenorhabditis elegans.</title>
        <authorList>
            <person name="Luallen R.J."/>
            <person name="Reinke A.W."/>
            <person name="Tong L."/>
            <person name="Botts M.R."/>
            <person name="Felix M.-A."/>
            <person name="Troemel E.R."/>
        </authorList>
    </citation>
    <scope>NUCLEOTIDE SEQUENCE [LARGE SCALE GENOMIC DNA]</scope>
    <source>
        <strain evidence="14 15">JUm2807</strain>
    </source>
</reference>
<dbReference type="InterPro" id="IPR006379">
    <property type="entry name" value="HAD-SF_hydro_IIB"/>
</dbReference>
<dbReference type="GO" id="GO:0005829">
    <property type="term" value="C:cytosol"/>
    <property type="evidence" value="ECO:0007669"/>
    <property type="project" value="EnsemblFungi"/>
</dbReference>
<proteinExistence type="inferred from homology"/>
<feature type="binding site" evidence="12">
    <location>
        <position position="17"/>
    </location>
    <ligand>
        <name>Mg(2+)</name>
        <dbReference type="ChEBI" id="CHEBI:18420"/>
        <label>1</label>
    </ligand>
</feature>
<dbReference type="AlphaFoldDB" id="A0A177EIZ4"/>
<dbReference type="STRING" id="1805483.A0A177EIZ4"/>
<dbReference type="SFLD" id="SFLDG01143">
    <property type="entry name" value="C2.B.3:_Phosphomannomutase_Lik"/>
    <property type="match status" value="1"/>
</dbReference>
<accession>A0A177EIZ4</accession>
<evidence type="ECO:0000256" key="6">
    <source>
        <dbReference type="ARBA" id="ARBA00022490"/>
    </source>
</evidence>
<evidence type="ECO:0000256" key="5">
    <source>
        <dbReference type="ARBA" id="ARBA00012730"/>
    </source>
</evidence>
<dbReference type="UniPathway" id="UPA00126">
    <property type="reaction ID" value="UER00424"/>
</dbReference>
<dbReference type="SFLD" id="SFLDG01140">
    <property type="entry name" value="C2.B:_Phosphomannomutase_and_P"/>
    <property type="match status" value="1"/>
</dbReference>
<dbReference type="GO" id="GO:0006013">
    <property type="term" value="P:mannose metabolic process"/>
    <property type="evidence" value="ECO:0007669"/>
    <property type="project" value="TreeGrafter"/>
</dbReference>
<evidence type="ECO:0000313" key="14">
    <source>
        <dbReference type="EMBL" id="OAG31925.1"/>
    </source>
</evidence>
<feature type="active site" description="Nucleophile" evidence="10">
    <location>
        <position position="19"/>
    </location>
</feature>
<evidence type="ECO:0000256" key="3">
    <source>
        <dbReference type="ARBA" id="ARBA00009736"/>
    </source>
</evidence>
<dbReference type="VEuPathDB" id="MicrosporidiaDB:NEDG_00400"/>
<dbReference type="Pfam" id="PF03332">
    <property type="entry name" value="PMM"/>
    <property type="match status" value="1"/>
</dbReference>
<evidence type="ECO:0000256" key="10">
    <source>
        <dbReference type="PIRSR" id="PIRSR605002-1"/>
    </source>
</evidence>
<dbReference type="InterPro" id="IPR043169">
    <property type="entry name" value="PMM_cap"/>
</dbReference>
<dbReference type="GO" id="GO:0004615">
    <property type="term" value="F:phosphomannomutase activity"/>
    <property type="evidence" value="ECO:0007669"/>
    <property type="project" value="UniProtKB-EC"/>
</dbReference>
<gene>
    <name evidence="14" type="ORF">NEDG_00400</name>
</gene>
<feature type="active site" description="Nucleophile" evidence="10">
    <location>
        <position position="17"/>
    </location>
</feature>
<comment type="catalytic activity">
    <reaction evidence="13">
        <text>alpha-D-mannose 1-phosphate = D-mannose 6-phosphate</text>
        <dbReference type="Rhea" id="RHEA:11140"/>
        <dbReference type="ChEBI" id="CHEBI:58409"/>
        <dbReference type="ChEBI" id="CHEBI:58735"/>
        <dbReference type="EC" id="5.4.2.8"/>
    </reaction>
</comment>
<dbReference type="SFLD" id="SFLDF00445">
    <property type="entry name" value="alpha-phosphomannomutase"/>
    <property type="match status" value="1"/>
</dbReference>
<evidence type="ECO:0000313" key="15">
    <source>
        <dbReference type="Proteomes" id="UP000185944"/>
    </source>
</evidence>
<evidence type="ECO:0000256" key="7">
    <source>
        <dbReference type="ARBA" id="ARBA00022723"/>
    </source>
</evidence>
<feature type="binding site" evidence="12">
    <location>
        <position position="227"/>
    </location>
    <ligand>
        <name>Mg(2+)</name>
        <dbReference type="ChEBI" id="CHEBI:18420"/>
        <label>1</label>
    </ligand>
</feature>
<dbReference type="OrthoDB" id="10264771at2759"/>
<dbReference type="Gene3D" id="3.30.1240.20">
    <property type="match status" value="1"/>
</dbReference>
<dbReference type="RefSeq" id="XP_067545526.1">
    <property type="nucleotide sequence ID" value="XM_067687818.1"/>
</dbReference>
<comment type="similarity">
    <text evidence="3 13">Belongs to the eukaryotic PMM family.</text>
</comment>
<evidence type="ECO:0000256" key="8">
    <source>
        <dbReference type="ARBA" id="ARBA00022842"/>
    </source>
</evidence>
<dbReference type="EMBL" id="LTDL01000014">
    <property type="protein sequence ID" value="OAG31925.1"/>
    <property type="molecule type" value="Genomic_DNA"/>
</dbReference>
<dbReference type="GO" id="GO:0009298">
    <property type="term" value="P:GDP-mannose biosynthetic process"/>
    <property type="evidence" value="ECO:0007669"/>
    <property type="project" value="UniProtKB-UniPathway"/>
</dbReference>
<feature type="binding site" evidence="12">
    <location>
        <position position="213"/>
    </location>
    <ligand>
        <name>Mg(2+)</name>
        <dbReference type="ChEBI" id="CHEBI:18420"/>
        <label>1</label>
    </ligand>
</feature>